<reference evidence="3" key="1">
    <citation type="submission" date="2015-07" db="EMBL/GenBank/DDBJ databases">
        <title>Fjat-10036 dsm4.</title>
        <authorList>
            <person name="Liu B."/>
            <person name="Wang J."/>
            <person name="Zhu Y."/>
            <person name="Liu G."/>
            <person name="Chen Q."/>
            <person name="Chen Z."/>
            <person name="Lan J."/>
            <person name="Che J."/>
            <person name="Ge C."/>
            <person name="Shi H."/>
            <person name="Pan Z."/>
            <person name="Liu X."/>
        </authorList>
    </citation>
    <scope>NUCLEOTIDE SEQUENCE [LARGE SCALE GENOMIC DNA]</scope>
    <source>
        <strain evidence="3">DSM 4</strain>
    </source>
</reference>
<evidence type="ECO:0000259" key="1">
    <source>
        <dbReference type="Pfam" id="PF12690"/>
    </source>
</evidence>
<comment type="caution">
    <text evidence="2">The sequence shown here is derived from an EMBL/GenBank/DDBJ whole genome shotgun (WGS) entry which is preliminary data.</text>
</comment>
<dbReference type="AlphaFoldDB" id="A0A0M0GII8"/>
<dbReference type="STRING" id="1459.AF332_23990"/>
<accession>A0A0M0GII8</accession>
<evidence type="ECO:0000313" key="2">
    <source>
        <dbReference type="EMBL" id="KON89583.1"/>
    </source>
</evidence>
<dbReference type="EMBL" id="LGUF01000007">
    <property type="protein sequence ID" value="KON89583.1"/>
    <property type="molecule type" value="Genomic_DNA"/>
</dbReference>
<keyword evidence="3" id="KW-1185">Reference proteome</keyword>
<gene>
    <name evidence="2" type="ORF">AF332_23990</name>
</gene>
<feature type="domain" description="Intracellular proteinase inhibitor BsuPI" evidence="1">
    <location>
        <begin position="12"/>
        <end position="113"/>
    </location>
</feature>
<dbReference type="Proteomes" id="UP000037109">
    <property type="component" value="Unassembled WGS sequence"/>
</dbReference>
<dbReference type="Gene3D" id="2.60.40.2360">
    <property type="entry name" value="Intracellular proteinase inhibitor BsuPI"/>
    <property type="match status" value="1"/>
</dbReference>
<organism evidence="2 3">
    <name type="scientific">Sporosarcina globispora</name>
    <name type="common">Bacillus globisporus</name>
    <dbReference type="NCBI Taxonomy" id="1459"/>
    <lineage>
        <taxon>Bacteria</taxon>
        <taxon>Bacillati</taxon>
        <taxon>Bacillota</taxon>
        <taxon>Bacilli</taxon>
        <taxon>Bacillales</taxon>
        <taxon>Caryophanaceae</taxon>
        <taxon>Sporosarcina</taxon>
    </lineage>
</organism>
<dbReference type="InterPro" id="IPR038144">
    <property type="entry name" value="IPI"/>
</dbReference>
<dbReference type="InterPro" id="IPR020481">
    <property type="entry name" value="Intracell_prot_inh_BsuPI"/>
</dbReference>
<dbReference type="Pfam" id="PF12690">
    <property type="entry name" value="BsuPI"/>
    <property type="match status" value="1"/>
</dbReference>
<name>A0A0M0GII8_SPOGL</name>
<protein>
    <recommendedName>
        <fullName evidence="1">Intracellular proteinase inhibitor BsuPI domain-containing protein</fullName>
    </recommendedName>
</protein>
<sequence length="128" mass="14758">MLGNLENKGVKLTVHAWENSESVKFIITLLNNTDSEKIFIFRTGQQYDIHVLNPEGKEVYRYSKGRFFTQAIEYVNFDPGETRKWEETWDYKCDGKRVEPGEYIVSVTLAGNEEGVKTPLAKGRFTLS</sequence>
<dbReference type="PATRIC" id="fig|1459.3.peg.5288"/>
<proteinExistence type="predicted"/>
<dbReference type="OrthoDB" id="1357684at2"/>
<evidence type="ECO:0000313" key="3">
    <source>
        <dbReference type="Proteomes" id="UP000037109"/>
    </source>
</evidence>